<evidence type="ECO:0000256" key="2">
    <source>
        <dbReference type="ARBA" id="ARBA00022737"/>
    </source>
</evidence>
<evidence type="ECO:0000256" key="4">
    <source>
        <dbReference type="ARBA" id="ARBA00044511"/>
    </source>
</evidence>
<keyword evidence="2" id="KW-0677">Repeat</keyword>
<comment type="subunit">
    <text evidence="4">Binds to mitochondrial small subunit 15S rRNA.</text>
</comment>
<feature type="region of interest" description="Disordered" evidence="6">
    <location>
        <begin position="673"/>
        <end position="693"/>
    </location>
</feature>
<proteinExistence type="inferred from homology"/>
<keyword evidence="8" id="KW-1185">Reference proteome</keyword>
<dbReference type="VEuPathDB" id="FungiDB:BO78DRAFT_306013"/>
<organism evidence="7 8">
    <name type="scientific">Aspergillus sclerotiicarbonarius (strain CBS 121057 / IBT 28362)</name>
    <dbReference type="NCBI Taxonomy" id="1448318"/>
    <lineage>
        <taxon>Eukaryota</taxon>
        <taxon>Fungi</taxon>
        <taxon>Dikarya</taxon>
        <taxon>Ascomycota</taxon>
        <taxon>Pezizomycotina</taxon>
        <taxon>Eurotiomycetes</taxon>
        <taxon>Eurotiomycetidae</taxon>
        <taxon>Eurotiales</taxon>
        <taxon>Aspergillaceae</taxon>
        <taxon>Aspergillus</taxon>
        <taxon>Aspergillus subgen. Circumdati</taxon>
    </lineage>
</organism>
<dbReference type="Pfam" id="PF13041">
    <property type="entry name" value="PPR_2"/>
    <property type="match status" value="1"/>
</dbReference>
<sequence>MEAAKPLDRNALKRSKIEDTTQVLLYKLGHSEVSSRRGADYYVRNKVLEMEMKWLNDPRGLADRVVALLRADDPVLAVALIRRARHMDISTVVAYNRLLEYCLRVKAPKAAFRFWNDMKKRGVSPNLRSYTIMLDGLAQRFPKERVKPVEIALKIYRSLSESNSGVEPNIIHTNAMLKVCWHHRDMDTLWQVAGELPENGPLAPDTYTYATILRAISDVTQSKTAAMDQQNLEQILETRAQGIKEGKRVWSDVVYQWKKGRLALDNHLVHSMAQLLEYNSSCDHDIWEVFALYNQTTGLPILAKEPPMGRNRSFSKTRRGSSAIKEKRVKEDIPFVDEGERLWEDKPEKTEEEEATEENFDGLFDPVVEAGDSSTTQNASEKDKSAPSYLPVKNVELSMILQACMTMTQGLGAGKSYWRYLTQEEHSHSVIPDGPSYHQYLRLLRYSRSSRDVVQVIRDMMEPKGLAEGKAFHIAMSCCSRDRRNPNVFKYANELLDIMSKALVLPDARALKSYFDLVRSLQQNPQFLMTLNGLNSGEEADKPDLSALGNRLKASLLTIAAEKLHWHIFKLDKAVDHSLQADQRMQGRLAQAAKSNPHAVTLGEHALIAITEMRRLLDSIKKDFVKYVPSDVLAEFEKQAVELRKYSGQTFTKTMRKSLIGASPSLSIELNTKDSMVPETRRSESLGDGPQSS</sequence>
<name>A0A319EL55_ASPSB</name>
<evidence type="ECO:0000256" key="5">
    <source>
        <dbReference type="PROSITE-ProRule" id="PRU00708"/>
    </source>
</evidence>
<dbReference type="PANTHER" id="PTHR47447:SF17">
    <property type="entry name" value="OS12G0638900 PROTEIN"/>
    <property type="match status" value="1"/>
</dbReference>
<feature type="compositionally biased region" description="Acidic residues" evidence="6">
    <location>
        <begin position="350"/>
        <end position="360"/>
    </location>
</feature>
<gene>
    <name evidence="7" type="ORF">BO78DRAFT_306013</name>
</gene>
<comment type="similarity">
    <text evidence="1">Belongs to the CCM1 family.</text>
</comment>
<dbReference type="OrthoDB" id="185373at2759"/>
<feature type="compositionally biased region" description="Basic and acidic residues" evidence="6">
    <location>
        <begin position="339"/>
        <end position="349"/>
    </location>
</feature>
<dbReference type="PROSITE" id="PS51375">
    <property type="entry name" value="PPR"/>
    <property type="match status" value="1"/>
</dbReference>
<dbReference type="EMBL" id="KZ826322">
    <property type="protein sequence ID" value="PYI10410.1"/>
    <property type="molecule type" value="Genomic_DNA"/>
</dbReference>
<evidence type="ECO:0008006" key="9">
    <source>
        <dbReference type="Google" id="ProtNLM"/>
    </source>
</evidence>
<dbReference type="Gene3D" id="1.25.40.10">
    <property type="entry name" value="Tetratricopeptide repeat domain"/>
    <property type="match status" value="1"/>
</dbReference>
<evidence type="ECO:0000256" key="1">
    <source>
        <dbReference type="ARBA" id="ARBA00006192"/>
    </source>
</evidence>
<evidence type="ECO:0000256" key="3">
    <source>
        <dbReference type="ARBA" id="ARBA00044493"/>
    </source>
</evidence>
<feature type="region of interest" description="Disordered" evidence="6">
    <location>
        <begin position="303"/>
        <end position="325"/>
    </location>
</feature>
<dbReference type="InterPro" id="IPR002885">
    <property type="entry name" value="PPR_rpt"/>
</dbReference>
<dbReference type="NCBIfam" id="TIGR00756">
    <property type="entry name" value="PPR"/>
    <property type="match status" value="1"/>
</dbReference>
<reference evidence="7 8" key="1">
    <citation type="submission" date="2018-02" db="EMBL/GenBank/DDBJ databases">
        <title>The genomes of Aspergillus section Nigri reveals drivers in fungal speciation.</title>
        <authorList>
            <consortium name="DOE Joint Genome Institute"/>
            <person name="Vesth T.C."/>
            <person name="Nybo J."/>
            <person name="Theobald S."/>
            <person name="Brandl J."/>
            <person name="Frisvad J.C."/>
            <person name="Nielsen K.F."/>
            <person name="Lyhne E.K."/>
            <person name="Kogle M.E."/>
            <person name="Kuo A."/>
            <person name="Riley R."/>
            <person name="Clum A."/>
            <person name="Nolan M."/>
            <person name="Lipzen A."/>
            <person name="Salamov A."/>
            <person name="Henrissat B."/>
            <person name="Wiebenga A."/>
            <person name="De vries R.P."/>
            <person name="Grigoriev I.V."/>
            <person name="Mortensen U.H."/>
            <person name="Andersen M.R."/>
            <person name="Baker S.E."/>
        </authorList>
    </citation>
    <scope>NUCLEOTIDE SEQUENCE [LARGE SCALE GENOMIC DNA]</scope>
    <source>
        <strain evidence="7 8">CBS 121057</strain>
    </source>
</reference>
<dbReference type="AlphaFoldDB" id="A0A319EL55"/>
<evidence type="ECO:0000313" key="7">
    <source>
        <dbReference type="EMBL" id="PYI10410.1"/>
    </source>
</evidence>
<accession>A0A319EL55</accession>
<feature type="repeat" description="PPR" evidence="5">
    <location>
        <begin position="91"/>
        <end position="125"/>
    </location>
</feature>
<dbReference type="STRING" id="1448318.A0A319EL55"/>
<feature type="region of interest" description="Disordered" evidence="6">
    <location>
        <begin position="339"/>
        <end position="387"/>
    </location>
</feature>
<comment type="function">
    <text evidence="3">Regulates mitochondrial small subunit maturation by controlling 15S rRNA 5'-end processing. Localizes to the 5' precursor of the 15S rRNA in a position that is subsequently occupied by mS47 in the mature yeast mtSSU. Uses structure and sequence-specific RNA recognition, binding to a single-stranded region of the precursor and specifically recognizing bases -6 to -1. The exchange of Ccm1 for mS47 is coupled to the irreversible removal of precursor rRNA that is accompanied by conformational changes of the mitoribosomal proteins uS5m and mS26. These conformational changes signal completion of 5'-end rRNA processing through protection of the mature 5'-end of the 15S rRNA and stabilization of mS47. The removal of the 5' precursor together with the dissociation of Ccm1 may be catalyzed by the 5'-3' exoribonuclease Pet127. Involved in the specific removal of group I introns in mitochondrial encoded transcripts.</text>
</comment>
<evidence type="ECO:0000313" key="8">
    <source>
        <dbReference type="Proteomes" id="UP000248423"/>
    </source>
</evidence>
<evidence type="ECO:0000256" key="6">
    <source>
        <dbReference type="SAM" id="MobiDB-lite"/>
    </source>
</evidence>
<dbReference type="PANTHER" id="PTHR47447">
    <property type="entry name" value="OS03G0856100 PROTEIN"/>
    <property type="match status" value="1"/>
</dbReference>
<protein>
    <recommendedName>
        <fullName evidence="9">Pentatricopeptide repeat protein</fullName>
    </recommendedName>
</protein>
<dbReference type="Proteomes" id="UP000248423">
    <property type="component" value="Unassembled WGS sequence"/>
</dbReference>
<dbReference type="InterPro" id="IPR011990">
    <property type="entry name" value="TPR-like_helical_dom_sf"/>
</dbReference>
<dbReference type="Pfam" id="PF13812">
    <property type="entry name" value="PPR_3"/>
    <property type="match status" value="1"/>
</dbReference>